<proteinExistence type="inferred from homology"/>
<dbReference type="InterPro" id="IPR036318">
    <property type="entry name" value="FAD-bd_PCMH-like_sf"/>
</dbReference>
<evidence type="ECO:0000259" key="6">
    <source>
        <dbReference type="PROSITE" id="PS51371"/>
    </source>
</evidence>
<keyword evidence="3 4" id="KW-0129">CBS domain</keyword>
<protein>
    <submittedName>
        <fullName evidence="7">DNA-binding protein</fullName>
    </submittedName>
</protein>
<dbReference type="InterPro" id="IPR005170">
    <property type="entry name" value="Transptr-assoc_dom"/>
</dbReference>
<keyword evidence="8" id="KW-1185">Reference proteome</keyword>
<reference evidence="7 8" key="1">
    <citation type="submission" date="2015-09" db="EMBL/GenBank/DDBJ databases">
        <title>Draft Genome Sequence of Bradyrhizobium manausense Strain BR 3351T, a Novel Symbiotic Nitrogen-Fixing Alphaproteobacterium Isolated from Brazilian Amazon Rain Forest.</title>
        <authorList>
            <person name="De Araujo J.L."/>
            <person name="Zilli J.E."/>
        </authorList>
    </citation>
    <scope>NUCLEOTIDE SEQUENCE [LARGE SCALE GENOMIC DNA]</scope>
    <source>
        <strain evidence="7 8">BR3351</strain>
    </source>
</reference>
<keyword evidence="2" id="KW-0677">Repeat</keyword>
<dbReference type="PANTHER" id="PTHR22777">
    <property type="entry name" value="HEMOLYSIN-RELATED"/>
    <property type="match status" value="1"/>
</dbReference>
<dbReference type="InterPro" id="IPR046342">
    <property type="entry name" value="CBS_dom_sf"/>
</dbReference>
<evidence type="ECO:0000256" key="2">
    <source>
        <dbReference type="ARBA" id="ARBA00022737"/>
    </source>
</evidence>
<feature type="domain" description="CBS" evidence="6">
    <location>
        <begin position="91"/>
        <end position="152"/>
    </location>
</feature>
<dbReference type="SUPFAM" id="SSF56176">
    <property type="entry name" value="FAD-binding/transporter-associated domain-like"/>
    <property type="match status" value="1"/>
</dbReference>
<name>A0A0R3DWV8_9BRAD</name>
<evidence type="ECO:0000313" key="7">
    <source>
        <dbReference type="EMBL" id="KRQ14385.1"/>
    </source>
</evidence>
<dbReference type="GO" id="GO:0005886">
    <property type="term" value="C:plasma membrane"/>
    <property type="evidence" value="ECO:0007669"/>
    <property type="project" value="TreeGrafter"/>
</dbReference>
<dbReference type="SMART" id="SM01091">
    <property type="entry name" value="CorC_HlyC"/>
    <property type="match status" value="1"/>
</dbReference>
<comment type="similarity">
    <text evidence="1">Belongs to the UPF0053 family. Hemolysin C subfamily.</text>
</comment>
<evidence type="ECO:0000256" key="4">
    <source>
        <dbReference type="PROSITE-ProRule" id="PRU00703"/>
    </source>
</evidence>
<accession>A0A0R3DWV8</accession>
<dbReference type="PROSITE" id="PS51371">
    <property type="entry name" value="CBS"/>
    <property type="match status" value="2"/>
</dbReference>
<dbReference type="Gene3D" id="3.30.465.10">
    <property type="match status" value="1"/>
</dbReference>
<dbReference type="FunFam" id="3.10.580.10:FF:000002">
    <property type="entry name" value="Magnesium/cobalt efflux protein CorC"/>
    <property type="match status" value="1"/>
</dbReference>
<evidence type="ECO:0000256" key="3">
    <source>
        <dbReference type="ARBA" id="ARBA00023122"/>
    </source>
</evidence>
<dbReference type="PANTHER" id="PTHR22777:SF27">
    <property type="entry name" value="MAGNESIUM AND COBALT EFFLUX PROTEIN CORC"/>
    <property type="match status" value="1"/>
</dbReference>
<keyword evidence="7" id="KW-0238">DNA-binding</keyword>
<dbReference type="Gene3D" id="3.10.580.10">
    <property type="entry name" value="CBS-domain"/>
    <property type="match status" value="1"/>
</dbReference>
<dbReference type="GO" id="GO:0003677">
    <property type="term" value="F:DNA binding"/>
    <property type="evidence" value="ECO:0007669"/>
    <property type="project" value="UniProtKB-KW"/>
</dbReference>
<sequence>MPDSEPIHDNPRNTANLPAVVTPGEVMRPTAEGWLLRAIRTLFGWKAGSVRDDLQVVLDASTPDDTGFSAVERTMLRNILGLHERRIADVMVHRADIIAVKRDIPLGELMDRFERAGHSRLVVYNETLDDPVGIVHIRDLLAFMTARARVSEATKTKRKKPLPAGLDLKAVDLAMPLQDARIIRKLLYVPPSMRAIDLLAQMQATRIHLALVVDEYGGSDGLVSLEDIVEQIVGEIDDEHDSDEPPSIVRLPDNAFIADARASLKDVRTVIGEDFVTGEAGEEVETLGGYLVSFVGRLPVRGEVISGPGHYEVEVLDADPRRVKRLRISTRKERPTPRTQRERSRREAAPDSGQPPASDTPTPPPADGTGPQ</sequence>
<gene>
    <name evidence="7" type="ORF">AOQ71_13070</name>
</gene>
<dbReference type="GO" id="GO:0050660">
    <property type="term" value="F:flavin adenine dinucleotide binding"/>
    <property type="evidence" value="ECO:0007669"/>
    <property type="project" value="InterPro"/>
</dbReference>
<comment type="caution">
    <text evidence="7">The sequence shown here is derived from an EMBL/GenBank/DDBJ whole genome shotgun (WGS) entry which is preliminary data.</text>
</comment>
<dbReference type="InterPro" id="IPR000644">
    <property type="entry name" value="CBS_dom"/>
</dbReference>
<feature type="compositionally biased region" description="Basic and acidic residues" evidence="5">
    <location>
        <begin position="330"/>
        <end position="349"/>
    </location>
</feature>
<dbReference type="AlphaFoldDB" id="A0A0R3DWV8"/>
<evidence type="ECO:0000313" key="8">
    <source>
        <dbReference type="Proteomes" id="UP000051936"/>
    </source>
</evidence>
<evidence type="ECO:0000256" key="1">
    <source>
        <dbReference type="ARBA" id="ARBA00006446"/>
    </source>
</evidence>
<dbReference type="EMBL" id="LJYG01000048">
    <property type="protein sequence ID" value="KRQ14385.1"/>
    <property type="molecule type" value="Genomic_DNA"/>
</dbReference>
<evidence type="ECO:0000256" key="5">
    <source>
        <dbReference type="SAM" id="MobiDB-lite"/>
    </source>
</evidence>
<dbReference type="SMART" id="SM00116">
    <property type="entry name" value="CBS"/>
    <property type="match status" value="2"/>
</dbReference>
<dbReference type="InterPro" id="IPR016169">
    <property type="entry name" value="FAD-bd_PCMH_sub2"/>
</dbReference>
<feature type="region of interest" description="Disordered" evidence="5">
    <location>
        <begin position="326"/>
        <end position="372"/>
    </location>
</feature>
<dbReference type="Proteomes" id="UP000051936">
    <property type="component" value="Unassembled WGS sequence"/>
</dbReference>
<dbReference type="Pfam" id="PF03471">
    <property type="entry name" value="CorC_HlyC"/>
    <property type="match status" value="1"/>
</dbReference>
<dbReference type="CDD" id="cd04590">
    <property type="entry name" value="CBS_pair_CorC_HlyC_assoc"/>
    <property type="match status" value="1"/>
</dbReference>
<dbReference type="InterPro" id="IPR044751">
    <property type="entry name" value="Ion_transp-like_CBS"/>
</dbReference>
<dbReference type="RefSeq" id="WP_057746948.1">
    <property type="nucleotide sequence ID" value="NZ_LJYG01000048.1"/>
</dbReference>
<dbReference type="OrthoDB" id="9797674at2"/>
<dbReference type="Pfam" id="PF00571">
    <property type="entry name" value="CBS"/>
    <property type="match status" value="2"/>
</dbReference>
<dbReference type="STRING" id="989370.AOQ71_13070"/>
<organism evidence="7 8">
    <name type="scientific">Bradyrhizobium manausense</name>
    <dbReference type="NCBI Taxonomy" id="989370"/>
    <lineage>
        <taxon>Bacteria</taxon>
        <taxon>Pseudomonadati</taxon>
        <taxon>Pseudomonadota</taxon>
        <taxon>Alphaproteobacteria</taxon>
        <taxon>Hyphomicrobiales</taxon>
        <taxon>Nitrobacteraceae</taxon>
        <taxon>Bradyrhizobium</taxon>
    </lineage>
</organism>
<dbReference type="SUPFAM" id="SSF54631">
    <property type="entry name" value="CBS-domain pair"/>
    <property type="match status" value="1"/>
</dbReference>
<feature type="domain" description="CBS" evidence="6">
    <location>
        <begin position="182"/>
        <end position="242"/>
    </location>
</feature>